<feature type="compositionally biased region" description="Acidic residues" evidence="1">
    <location>
        <begin position="480"/>
        <end position="489"/>
    </location>
</feature>
<dbReference type="PANTHER" id="PTHR31913:SF0">
    <property type="entry name" value="VACUOLAR IMPORT AND DEGRADATION PROTEIN 27"/>
    <property type="match status" value="1"/>
</dbReference>
<feature type="compositionally biased region" description="Polar residues" evidence="1">
    <location>
        <begin position="900"/>
        <end position="910"/>
    </location>
</feature>
<feature type="compositionally biased region" description="Low complexity" evidence="1">
    <location>
        <begin position="301"/>
        <end position="311"/>
    </location>
</feature>
<dbReference type="EMBL" id="JANBPY010002109">
    <property type="protein sequence ID" value="KAJ1956532.1"/>
    <property type="molecule type" value="Genomic_DNA"/>
</dbReference>
<accession>A0A9W8AJ48</accession>
<dbReference type="OrthoDB" id="10251113at2759"/>
<feature type="region of interest" description="Disordered" evidence="1">
    <location>
        <begin position="460"/>
        <end position="544"/>
    </location>
</feature>
<dbReference type="InterPro" id="IPR040979">
    <property type="entry name" value="Vid27_N"/>
</dbReference>
<evidence type="ECO:0000256" key="1">
    <source>
        <dbReference type="SAM" id="MobiDB-lite"/>
    </source>
</evidence>
<dbReference type="Pfam" id="PF08553">
    <property type="entry name" value="VID27"/>
    <property type="match status" value="1"/>
</dbReference>
<protein>
    <submittedName>
        <fullName evidence="5">Vacuolar import and degradation protein 27</fullName>
        <ecNumber evidence="5">2.1.1.221</ecNumber>
    </submittedName>
</protein>
<dbReference type="GO" id="GO:0032259">
    <property type="term" value="P:methylation"/>
    <property type="evidence" value="ECO:0007669"/>
    <property type="project" value="UniProtKB-KW"/>
</dbReference>
<evidence type="ECO:0000259" key="2">
    <source>
        <dbReference type="Pfam" id="PF08553"/>
    </source>
</evidence>
<evidence type="ECO:0000313" key="6">
    <source>
        <dbReference type="Proteomes" id="UP001150925"/>
    </source>
</evidence>
<feature type="compositionally biased region" description="Polar residues" evidence="1">
    <location>
        <begin position="461"/>
        <end position="477"/>
    </location>
</feature>
<dbReference type="Pfam" id="PF17747">
    <property type="entry name" value="VID27_PH"/>
    <property type="match status" value="1"/>
</dbReference>
<dbReference type="InterPro" id="IPR011044">
    <property type="entry name" value="Quino_amine_DH_bsu"/>
</dbReference>
<comment type="caution">
    <text evidence="5">The sequence shown here is derived from an EMBL/GenBank/DDBJ whole genome shotgun (WGS) entry which is preliminary data.</text>
</comment>
<feature type="region of interest" description="Disordered" evidence="1">
    <location>
        <begin position="886"/>
        <end position="910"/>
    </location>
</feature>
<dbReference type="SUPFAM" id="SSF50969">
    <property type="entry name" value="YVTN repeat-like/Quinoprotein amine dehydrogenase"/>
    <property type="match status" value="1"/>
</dbReference>
<dbReference type="InterPro" id="IPR040768">
    <property type="entry name" value="Vid27_PH"/>
</dbReference>
<dbReference type="GO" id="GO:0005634">
    <property type="term" value="C:nucleus"/>
    <property type="evidence" value="ECO:0007669"/>
    <property type="project" value="TreeGrafter"/>
</dbReference>
<feature type="compositionally biased region" description="Acidic residues" evidence="1">
    <location>
        <begin position="278"/>
        <end position="296"/>
    </location>
</feature>
<feature type="domain" description="Vacuolar import/degradation Vid27 C-terminal" evidence="2">
    <location>
        <begin position="545"/>
        <end position="886"/>
    </location>
</feature>
<feature type="region of interest" description="Disordered" evidence="1">
    <location>
        <begin position="278"/>
        <end position="311"/>
    </location>
</feature>
<proteinExistence type="predicted"/>
<keyword evidence="5" id="KW-0489">Methyltransferase</keyword>
<feature type="compositionally biased region" description="Acidic residues" evidence="1">
    <location>
        <begin position="211"/>
        <end position="237"/>
    </location>
</feature>
<feature type="domain" description="Vid27 PH-like" evidence="3">
    <location>
        <begin position="314"/>
        <end position="418"/>
    </location>
</feature>
<feature type="domain" description="Vid27 N-terminal" evidence="4">
    <location>
        <begin position="1"/>
        <end position="166"/>
    </location>
</feature>
<sequence>MFALKTLSQVLWGGSEPEEVAVIPAGELYLVRPTSVKGPRECVFKDAQLALVRSTVPHQYRLVVSRVYEEGEEELDSDVDTARDEHASATDAGLRFYAGESEGRPALLWSTATGDPEERFEFVVDTSDLGLDKAQAQAAQFEQAVQRCIYEGIHQQDAKTADPQLLRSLTNPPPPAPSLSSPAVAHVIQAPESPSTHPTMDDFATHLPSDSENDYEELEEEGEFEEVSDDYSDDEPNETVLPDSSKLAPPSDHLPGAFPSADDVPRGAIDDYISEEYESATDSDDLESLLSSEDDTTFSNPPEAIPAEGPGPILQRTAELYLFDPTSGNFVCQVEECAVEIAREKDFTYWFWIHDQERTFVTQPIDSDMNGVINQESLSFIWCYYDEQNFVYTWSVRFADEAALDLFNQTYTQCLYETLHKRPYSNVNQADRDYLSQANQEDLSLADALQAKLSLMESGYAPSTTEGTEASGFSRQASDLESDDDEISDPELVLADWDKHAPSDDEEETDELSDEDELDTSDTESGIRTGDPREHSSALGPQSGEQNSLLAVGYKHDRSFVVRGNKIGVFRHTEDNTIAFDTAINGIESAGGATLNPDQVLLHQEDSSLIIRDKNDPHHLYRMDLEYGKVVEDWHVHHAMGINHIAPTAKYAQTTSEPTLVGVSNNSLFRIDPRLAGSKLVEGELKTYQRSDKFSCVTTTAKGHVALGTDKGDIRLFNKLGCNAKMLLPSMGDAILGIDVTADGRFVLATCRNYLLLIDTLNNRDPLKRTGFERAIAVNDRTVPMKLQLDPKHVAFMGAPVAFTPAHFNTGEDSCERRIVTSTGPYVVTWNFRRVLQGKRYDYQIKKYAQNVVADNFRFGQDQAIVVALPQDVTMVTKRHLGEPQHVLKPPSLQHPPPTQSYNSIVNAPY</sequence>
<gene>
    <name evidence="5" type="primary">vid27</name>
    <name evidence="5" type="ORF">IWQ62_005281</name>
</gene>
<dbReference type="InterPro" id="IPR040458">
    <property type="entry name" value="Vid27"/>
</dbReference>
<dbReference type="AlphaFoldDB" id="A0A9W8AJ48"/>
<keyword evidence="6" id="KW-1185">Reference proteome</keyword>
<evidence type="ECO:0000313" key="5">
    <source>
        <dbReference type="EMBL" id="KAJ1956532.1"/>
    </source>
</evidence>
<evidence type="ECO:0000259" key="3">
    <source>
        <dbReference type="Pfam" id="PF17747"/>
    </source>
</evidence>
<dbReference type="Proteomes" id="UP001150925">
    <property type="component" value="Unassembled WGS sequence"/>
</dbReference>
<evidence type="ECO:0000259" key="4">
    <source>
        <dbReference type="Pfam" id="PF17748"/>
    </source>
</evidence>
<dbReference type="InterPro" id="IPR013863">
    <property type="entry name" value="VID27_C"/>
</dbReference>
<dbReference type="GO" id="GO:0052905">
    <property type="term" value="F:tRNA (guanosine(9)-N1)-methyltransferase activity"/>
    <property type="evidence" value="ECO:0007669"/>
    <property type="project" value="UniProtKB-EC"/>
</dbReference>
<dbReference type="EC" id="2.1.1.221" evidence="5"/>
<organism evidence="5 6">
    <name type="scientific">Dispira parvispora</name>
    <dbReference type="NCBI Taxonomy" id="1520584"/>
    <lineage>
        <taxon>Eukaryota</taxon>
        <taxon>Fungi</taxon>
        <taxon>Fungi incertae sedis</taxon>
        <taxon>Zoopagomycota</taxon>
        <taxon>Kickxellomycotina</taxon>
        <taxon>Dimargaritomycetes</taxon>
        <taxon>Dimargaritales</taxon>
        <taxon>Dimargaritaceae</taxon>
        <taxon>Dispira</taxon>
    </lineage>
</organism>
<feature type="region of interest" description="Disordered" evidence="1">
    <location>
        <begin position="192"/>
        <end position="266"/>
    </location>
</feature>
<name>A0A9W8AJ48_9FUNG</name>
<reference evidence="5" key="1">
    <citation type="submission" date="2022-07" db="EMBL/GenBank/DDBJ databases">
        <title>Phylogenomic reconstructions and comparative analyses of Kickxellomycotina fungi.</title>
        <authorList>
            <person name="Reynolds N.K."/>
            <person name="Stajich J.E."/>
            <person name="Barry K."/>
            <person name="Grigoriev I.V."/>
            <person name="Crous P."/>
            <person name="Smith M.E."/>
        </authorList>
    </citation>
    <scope>NUCLEOTIDE SEQUENCE</scope>
    <source>
        <strain evidence="5">RSA 1196</strain>
    </source>
</reference>
<feature type="compositionally biased region" description="Acidic residues" evidence="1">
    <location>
        <begin position="504"/>
        <end position="522"/>
    </location>
</feature>
<dbReference type="Pfam" id="PF17748">
    <property type="entry name" value="VID27_N"/>
    <property type="match status" value="1"/>
</dbReference>
<dbReference type="GO" id="GO:0005737">
    <property type="term" value="C:cytoplasm"/>
    <property type="evidence" value="ECO:0007669"/>
    <property type="project" value="TreeGrafter"/>
</dbReference>
<dbReference type="PANTHER" id="PTHR31913">
    <property type="entry name" value="VACUOLAR IMPORT AND DEGRADATION PROTEIN 27"/>
    <property type="match status" value="1"/>
</dbReference>
<keyword evidence="5" id="KW-0808">Transferase</keyword>